<dbReference type="RefSeq" id="WP_163609081.1">
    <property type="nucleotide sequence ID" value="NZ_JAAGWB010000003.1"/>
</dbReference>
<dbReference type="Proteomes" id="UP000468828">
    <property type="component" value="Unassembled WGS sequence"/>
</dbReference>
<dbReference type="EMBL" id="JAAGWB010000003">
    <property type="protein sequence ID" value="NEN49477.1"/>
    <property type="molecule type" value="Genomic_DNA"/>
</dbReference>
<feature type="domain" description="PLD phosphodiesterase" evidence="1">
    <location>
        <begin position="173"/>
        <end position="200"/>
    </location>
</feature>
<accession>A0A6P0EPK5</accession>
<dbReference type="AlphaFoldDB" id="A0A6P0EPK5"/>
<gene>
    <name evidence="3" type="ORF">G3R41_00775</name>
    <name evidence="2" type="ORF">GCU67_00775</name>
</gene>
<dbReference type="Gene3D" id="3.30.870.10">
    <property type="entry name" value="Endonuclease Chain A"/>
    <property type="match status" value="1"/>
</dbReference>
<evidence type="ECO:0000259" key="1">
    <source>
        <dbReference type="PROSITE" id="PS50035"/>
    </source>
</evidence>
<dbReference type="Proteomes" id="UP000471152">
    <property type="component" value="Unassembled WGS sequence"/>
</dbReference>
<evidence type="ECO:0000313" key="3">
    <source>
        <dbReference type="EMBL" id="NEN49477.1"/>
    </source>
</evidence>
<dbReference type="InterPro" id="IPR025202">
    <property type="entry name" value="PLD-like_dom"/>
</dbReference>
<keyword evidence="4" id="KW-1185">Reference proteome</keyword>
<dbReference type="GO" id="GO:0032049">
    <property type="term" value="P:cardiolipin biosynthetic process"/>
    <property type="evidence" value="ECO:0007669"/>
    <property type="project" value="UniProtKB-ARBA"/>
</dbReference>
<reference evidence="3 5" key="2">
    <citation type="submission" date="2020-02" db="EMBL/GenBank/DDBJ databases">
        <title>The WGS of Modestobacter muralis DSM 100205.</title>
        <authorList>
            <person name="Jiang Z."/>
        </authorList>
    </citation>
    <scope>NUCLEOTIDE SEQUENCE [LARGE SCALE GENOMIC DNA]</scope>
    <source>
        <strain evidence="3 5">DSM 100205</strain>
    </source>
</reference>
<sequence>MVTAAAELGAFVTKEEARKLKANLVLGHGLLHQAVRGVHPSRRARAHELLEAVLTDLGGDVGAVCVVLEALGGVAQAVRPQLVWTSPSLPNSEGHTTLAVSSLINEAQTYVYAATYSAGMGSAYVTALRQALERGVKVTVVVDRKQQGQIAAALAAKLGGARIWTLREPNDGEWAVQHAKLVMVDGLAALVTSANFSAAAAEANLECGVLLRDAAVAKSIKSHLDRLRECDYLVDYTA</sequence>
<organism evidence="2 4">
    <name type="scientific">Modestobacter muralis</name>
    <dbReference type="NCBI Taxonomy" id="1608614"/>
    <lineage>
        <taxon>Bacteria</taxon>
        <taxon>Bacillati</taxon>
        <taxon>Actinomycetota</taxon>
        <taxon>Actinomycetes</taxon>
        <taxon>Geodermatophilales</taxon>
        <taxon>Geodermatophilaceae</taxon>
        <taxon>Modestobacter</taxon>
    </lineage>
</organism>
<dbReference type="NCBIfam" id="NF038319">
    <property type="entry name" value="DISARM_DrmC_I"/>
    <property type="match status" value="1"/>
</dbReference>
<dbReference type="InterPro" id="IPR047955">
    <property type="entry name" value="DrmC-like"/>
</dbReference>
<name>A0A6P0EPK5_9ACTN</name>
<dbReference type="EMBL" id="JAAGWH010000003">
    <property type="protein sequence ID" value="NEK92710.1"/>
    <property type="molecule type" value="Genomic_DNA"/>
</dbReference>
<comment type="caution">
    <text evidence="2">The sequence shown here is derived from an EMBL/GenBank/DDBJ whole genome shotgun (WGS) entry which is preliminary data.</text>
</comment>
<evidence type="ECO:0000313" key="2">
    <source>
        <dbReference type="EMBL" id="NEK92710.1"/>
    </source>
</evidence>
<dbReference type="SUPFAM" id="SSF56024">
    <property type="entry name" value="Phospholipase D/nuclease"/>
    <property type="match status" value="1"/>
</dbReference>
<dbReference type="PANTHER" id="PTHR21248:SF22">
    <property type="entry name" value="PHOSPHOLIPASE D"/>
    <property type="match status" value="1"/>
</dbReference>
<evidence type="ECO:0000313" key="4">
    <source>
        <dbReference type="Proteomes" id="UP000468828"/>
    </source>
</evidence>
<dbReference type="PANTHER" id="PTHR21248">
    <property type="entry name" value="CARDIOLIPIN SYNTHASE"/>
    <property type="match status" value="1"/>
</dbReference>
<dbReference type="PROSITE" id="PS50035">
    <property type="entry name" value="PLD"/>
    <property type="match status" value="1"/>
</dbReference>
<dbReference type="GO" id="GO:0030572">
    <property type="term" value="F:phosphatidyltransferase activity"/>
    <property type="evidence" value="ECO:0007669"/>
    <property type="project" value="UniProtKB-ARBA"/>
</dbReference>
<evidence type="ECO:0000313" key="5">
    <source>
        <dbReference type="Proteomes" id="UP000471152"/>
    </source>
</evidence>
<dbReference type="InterPro" id="IPR001736">
    <property type="entry name" value="PLipase_D/transphosphatidylase"/>
</dbReference>
<dbReference type="Pfam" id="PF13091">
    <property type="entry name" value="PLDc_2"/>
    <property type="match status" value="1"/>
</dbReference>
<proteinExistence type="predicted"/>
<reference evidence="2 4" key="1">
    <citation type="submission" date="2020-01" db="EMBL/GenBank/DDBJ databases">
        <title>the WGS Modestobacter muralis CPCC 204518.</title>
        <authorList>
            <person name="Jiang Z."/>
        </authorList>
    </citation>
    <scope>NUCLEOTIDE SEQUENCE [LARGE SCALE GENOMIC DNA]</scope>
    <source>
        <strain evidence="2 4">DSM 100205</strain>
    </source>
</reference>
<protein>
    <recommendedName>
        <fullName evidence="1">PLD phosphodiesterase domain-containing protein</fullName>
    </recommendedName>
</protein>